<dbReference type="PANTHER" id="PTHR32444">
    <property type="entry name" value="BULB-TYPE LECTIN DOMAIN-CONTAINING PROTEIN"/>
    <property type="match status" value="1"/>
</dbReference>
<evidence type="ECO:0000256" key="16">
    <source>
        <dbReference type="PROSITE-ProRule" id="PRU10141"/>
    </source>
</evidence>
<evidence type="ECO:0000256" key="4">
    <source>
        <dbReference type="ARBA" id="ARBA00022679"/>
    </source>
</evidence>
<evidence type="ECO:0000256" key="14">
    <source>
        <dbReference type="ARBA" id="ARBA00047899"/>
    </source>
</evidence>
<keyword evidence="11" id="KW-0472">Membrane</keyword>
<comment type="caution">
    <text evidence="19">The sequence shown here is derived from an EMBL/GenBank/DDBJ whole genome shotgun (WGS) entry which is preliminary data.</text>
</comment>
<evidence type="ECO:0000256" key="12">
    <source>
        <dbReference type="ARBA" id="ARBA00023157"/>
    </source>
</evidence>
<comment type="subcellular location">
    <subcellularLocation>
        <location evidence="1">Membrane</location>
        <topology evidence="1">Single-pass type I membrane protein</topology>
    </subcellularLocation>
</comment>
<dbReference type="Pfam" id="PF12398">
    <property type="entry name" value="DUF3660"/>
    <property type="match status" value="1"/>
</dbReference>
<reference evidence="19" key="1">
    <citation type="submission" date="2019-12" db="EMBL/GenBank/DDBJ databases">
        <title>Genome sequencing and annotation of Brassica cretica.</title>
        <authorList>
            <person name="Studholme D.J."/>
            <person name="Sarris P."/>
        </authorList>
    </citation>
    <scope>NUCLEOTIDE SEQUENCE</scope>
    <source>
        <strain evidence="19">PFS-109/04</strain>
        <tissue evidence="19">Leaf</tissue>
    </source>
</reference>
<dbReference type="Gene3D" id="3.30.200.20">
    <property type="entry name" value="Phosphorylase Kinase, domain 1"/>
    <property type="match status" value="1"/>
</dbReference>
<keyword evidence="8" id="KW-0418">Kinase</keyword>
<proteinExistence type="predicted"/>
<dbReference type="CDD" id="cd01098">
    <property type="entry name" value="PAN_AP_plant"/>
    <property type="match status" value="1"/>
</dbReference>
<dbReference type="InterPro" id="IPR001245">
    <property type="entry name" value="Ser-Thr/Tyr_kinase_cat_dom"/>
</dbReference>
<organism evidence="19 20">
    <name type="scientific">Brassica cretica</name>
    <name type="common">Mustard</name>
    <dbReference type="NCBI Taxonomy" id="69181"/>
    <lineage>
        <taxon>Eukaryota</taxon>
        <taxon>Viridiplantae</taxon>
        <taxon>Streptophyta</taxon>
        <taxon>Embryophyta</taxon>
        <taxon>Tracheophyta</taxon>
        <taxon>Spermatophyta</taxon>
        <taxon>Magnoliopsida</taxon>
        <taxon>eudicotyledons</taxon>
        <taxon>Gunneridae</taxon>
        <taxon>Pentapetalae</taxon>
        <taxon>rosids</taxon>
        <taxon>malvids</taxon>
        <taxon>Brassicales</taxon>
        <taxon>Brassicaceae</taxon>
        <taxon>Brassiceae</taxon>
        <taxon>Brassica</taxon>
    </lineage>
</organism>
<evidence type="ECO:0000256" key="15">
    <source>
        <dbReference type="ARBA" id="ARBA00048679"/>
    </source>
</evidence>
<dbReference type="SUPFAM" id="SSF56112">
    <property type="entry name" value="Protein kinase-like (PK-like)"/>
    <property type="match status" value="1"/>
</dbReference>
<gene>
    <name evidence="19" type="ORF">F2Q69_00050821</name>
</gene>
<feature type="domain" description="Apple" evidence="18">
    <location>
        <begin position="46"/>
        <end position="131"/>
    </location>
</feature>
<feature type="binding site" evidence="16">
    <location>
        <position position="193"/>
    </location>
    <ligand>
        <name>ATP</name>
        <dbReference type="ChEBI" id="CHEBI:30616"/>
    </ligand>
</feature>
<keyword evidence="4" id="KW-0808">Transferase</keyword>
<evidence type="ECO:0000256" key="2">
    <source>
        <dbReference type="ARBA" id="ARBA00012513"/>
    </source>
</evidence>
<dbReference type="GO" id="GO:0005524">
    <property type="term" value="F:ATP binding"/>
    <property type="evidence" value="ECO:0007669"/>
    <property type="project" value="UniProtKB-UniRule"/>
</dbReference>
<keyword evidence="10" id="KW-1133">Transmembrane helix</keyword>
<name>A0A8S9PP27_BRACR</name>
<keyword evidence="12" id="KW-1015">Disulfide bond</keyword>
<protein>
    <recommendedName>
        <fullName evidence="2">non-specific serine/threonine protein kinase</fullName>
        <ecNumber evidence="2">2.7.11.1</ecNumber>
    </recommendedName>
</protein>
<evidence type="ECO:0000256" key="6">
    <source>
        <dbReference type="ARBA" id="ARBA00022729"/>
    </source>
</evidence>
<evidence type="ECO:0000259" key="18">
    <source>
        <dbReference type="PROSITE" id="PS50948"/>
    </source>
</evidence>
<evidence type="ECO:0000256" key="3">
    <source>
        <dbReference type="ARBA" id="ARBA00022527"/>
    </source>
</evidence>
<keyword evidence="3" id="KW-0723">Serine/threonine-protein kinase</keyword>
<evidence type="ECO:0000259" key="17">
    <source>
        <dbReference type="PROSITE" id="PS50011"/>
    </source>
</evidence>
<dbReference type="PROSITE" id="PS50011">
    <property type="entry name" value="PROTEIN_KINASE_DOM"/>
    <property type="match status" value="1"/>
</dbReference>
<evidence type="ECO:0000256" key="9">
    <source>
        <dbReference type="ARBA" id="ARBA00022840"/>
    </source>
</evidence>
<evidence type="ECO:0000256" key="10">
    <source>
        <dbReference type="ARBA" id="ARBA00022989"/>
    </source>
</evidence>
<feature type="domain" description="Protein kinase" evidence="17">
    <location>
        <begin position="165"/>
        <end position="252"/>
    </location>
</feature>
<feature type="non-terminal residue" evidence="19">
    <location>
        <position position="1"/>
    </location>
</feature>
<dbReference type="EMBL" id="QGKX02001347">
    <property type="protein sequence ID" value="KAF3525483.1"/>
    <property type="molecule type" value="Genomic_DNA"/>
</dbReference>
<keyword evidence="6" id="KW-0732">Signal</keyword>
<dbReference type="PANTHER" id="PTHR32444:SF89">
    <property type="entry name" value="S GLYCOPROTEIN"/>
    <property type="match status" value="1"/>
</dbReference>
<comment type="catalytic activity">
    <reaction evidence="15">
        <text>L-seryl-[protein] + ATP = O-phospho-L-seryl-[protein] + ADP + H(+)</text>
        <dbReference type="Rhea" id="RHEA:17989"/>
        <dbReference type="Rhea" id="RHEA-COMP:9863"/>
        <dbReference type="Rhea" id="RHEA-COMP:11604"/>
        <dbReference type="ChEBI" id="CHEBI:15378"/>
        <dbReference type="ChEBI" id="CHEBI:29999"/>
        <dbReference type="ChEBI" id="CHEBI:30616"/>
        <dbReference type="ChEBI" id="CHEBI:83421"/>
        <dbReference type="ChEBI" id="CHEBI:456216"/>
        <dbReference type="EC" id="2.7.11.1"/>
    </reaction>
</comment>
<keyword evidence="13" id="KW-0325">Glycoprotein</keyword>
<dbReference type="GO" id="GO:0016020">
    <property type="term" value="C:membrane"/>
    <property type="evidence" value="ECO:0007669"/>
    <property type="project" value="UniProtKB-SubCell"/>
</dbReference>
<evidence type="ECO:0000256" key="11">
    <source>
        <dbReference type="ARBA" id="ARBA00023136"/>
    </source>
</evidence>
<dbReference type="InterPro" id="IPR017441">
    <property type="entry name" value="Protein_kinase_ATP_BS"/>
</dbReference>
<dbReference type="Pfam" id="PF07714">
    <property type="entry name" value="PK_Tyr_Ser-Thr"/>
    <property type="match status" value="1"/>
</dbReference>
<evidence type="ECO:0000313" key="20">
    <source>
        <dbReference type="Proteomes" id="UP000712600"/>
    </source>
</evidence>
<accession>A0A8S9PP27</accession>
<comment type="catalytic activity">
    <reaction evidence="14">
        <text>L-threonyl-[protein] + ATP = O-phospho-L-threonyl-[protein] + ADP + H(+)</text>
        <dbReference type="Rhea" id="RHEA:46608"/>
        <dbReference type="Rhea" id="RHEA-COMP:11060"/>
        <dbReference type="Rhea" id="RHEA-COMP:11605"/>
        <dbReference type="ChEBI" id="CHEBI:15378"/>
        <dbReference type="ChEBI" id="CHEBI:30013"/>
        <dbReference type="ChEBI" id="CHEBI:30616"/>
        <dbReference type="ChEBI" id="CHEBI:61977"/>
        <dbReference type="ChEBI" id="CHEBI:456216"/>
        <dbReference type="EC" id="2.7.11.1"/>
    </reaction>
</comment>
<dbReference type="Proteomes" id="UP000712600">
    <property type="component" value="Unassembled WGS sequence"/>
</dbReference>
<evidence type="ECO:0000313" key="19">
    <source>
        <dbReference type="EMBL" id="KAF3525483.1"/>
    </source>
</evidence>
<dbReference type="PROSITE" id="PS00107">
    <property type="entry name" value="PROTEIN_KINASE_ATP"/>
    <property type="match status" value="1"/>
</dbReference>
<keyword evidence="5" id="KW-0812">Transmembrane</keyword>
<dbReference type="InterPro" id="IPR003609">
    <property type="entry name" value="Pan_app"/>
</dbReference>
<dbReference type="AlphaFoldDB" id="A0A8S9PP27"/>
<evidence type="ECO:0000256" key="13">
    <source>
        <dbReference type="ARBA" id="ARBA00023180"/>
    </source>
</evidence>
<dbReference type="InterPro" id="IPR011009">
    <property type="entry name" value="Kinase-like_dom_sf"/>
</dbReference>
<keyword evidence="9 16" id="KW-0067">ATP-binding</keyword>
<dbReference type="InterPro" id="IPR022126">
    <property type="entry name" value="S-locus_recpt_kinase"/>
</dbReference>
<evidence type="ECO:0000256" key="5">
    <source>
        <dbReference type="ARBA" id="ARBA00022692"/>
    </source>
</evidence>
<dbReference type="FunFam" id="3.30.200.20:FF:000195">
    <property type="entry name" value="G-type lectin S-receptor-like serine/threonine-protein kinase"/>
    <property type="match status" value="1"/>
</dbReference>
<dbReference type="InterPro" id="IPR000719">
    <property type="entry name" value="Prot_kinase_dom"/>
</dbReference>
<dbReference type="Pfam" id="PF08276">
    <property type="entry name" value="PAN_2"/>
    <property type="match status" value="1"/>
</dbReference>
<evidence type="ECO:0000256" key="7">
    <source>
        <dbReference type="ARBA" id="ARBA00022741"/>
    </source>
</evidence>
<dbReference type="PROSITE" id="PS50948">
    <property type="entry name" value="PAN"/>
    <property type="match status" value="1"/>
</dbReference>
<keyword evidence="7 16" id="KW-0547">Nucleotide-binding</keyword>
<evidence type="ECO:0000256" key="1">
    <source>
        <dbReference type="ARBA" id="ARBA00004479"/>
    </source>
</evidence>
<sequence>RKEMGIGGKAEGVIYYCFQWFALGNGQEWALRDDSAGCVRKTRLSCDGRDGFVAVKRMKLPDTAATVLDRGIGLKECEAKCLQDCNCTAYANTDIRDGGSGCVIWKGVKMFLSLNETVDQVRTQDLLIDEVVLTSERYISRENKTDDLELPLMEFEALAMATNRFSVANMLGQGGFGIVYKGMLPDGKEIAVKRLSKMSLQGTDEFKNEVRLIARLQHINLVRLLGCCIDKGEKMLIYEYLENLSLDSHLFG</sequence>
<dbReference type="GO" id="GO:0004674">
    <property type="term" value="F:protein serine/threonine kinase activity"/>
    <property type="evidence" value="ECO:0007669"/>
    <property type="project" value="UniProtKB-KW"/>
</dbReference>
<evidence type="ECO:0000256" key="8">
    <source>
        <dbReference type="ARBA" id="ARBA00022777"/>
    </source>
</evidence>
<dbReference type="SMART" id="SM00473">
    <property type="entry name" value="PAN_AP"/>
    <property type="match status" value="1"/>
</dbReference>
<dbReference type="EC" id="2.7.11.1" evidence="2"/>